<feature type="chain" id="PRO_5008571367" evidence="2">
    <location>
        <begin position="22"/>
        <end position="158"/>
    </location>
</feature>
<dbReference type="KEGG" id="sva:SVA_3163"/>
<protein>
    <submittedName>
        <fullName evidence="3">Uncharacterized protein</fullName>
    </submittedName>
</protein>
<dbReference type="EMBL" id="AP014936">
    <property type="protein sequence ID" value="BAU49711.1"/>
    <property type="molecule type" value="Genomic_DNA"/>
</dbReference>
<organism evidence="3 4">
    <name type="scientific">Sulfurifustis variabilis</name>
    <dbReference type="NCBI Taxonomy" id="1675686"/>
    <lineage>
        <taxon>Bacteria</taxon>
        <taxon>Pseudomonadati</taxon>
        <taxon>Pseudomonadota</taxon>
        <taxon>Gammaproteobacteria</taxon>
        <taxon>Acidiferrobacterales</taxon>
        <taxon>Acidiferrobacteraceae</taxon>
        <taxon>Sulfurifustis</taxon>
    </lineage>
</organism>
<dbReference type="AlphaFoldDB" id="A0A1B4VCT1"/>
<keyword evidence="4" id="KW-1185">Reference proteome</keyword>
<dbReference type="Proteomes" id="UP000218899">
    <property type="component" value="Chromosome"/>
</dbReference>
<feature type="compositionally biased region" description="Basic and acidic residues" evidence="1">
    <location>
        <begin position="141"/>
        <end position="158"/>
    </location>
</feature>
<evidence type="ECO:0000313" key="4">
    <source>
        <dbReference type="Proteomes" id="UP000218899"/>
    </source>
</evidence>
<evidence type="ECO:0000256" key="2">
    <source>
        <dbReference type="SAM" id="SignalP"/>
    </source>
</evidence>
<dbReference type="OrthoDB" id="8563286at2"/>
<gene>
    <name evidence="3" type="ORF">SVA_3163</name>
</gene>
<accession>A0A1B4VCT1</accession>
<proteinExistence type="predicted"/>
<dbReference type="RefSeq" id="WP_096462083.1">
    <property type="nucleotide sequence ID" value="NZ_AP014936.1"/>
</dbReference>
<feature type="signal peptide" evidence="2">
    <location>
        <begin position="1"/>
        <end position="21"/>
    </location>
</feature>
<keyword evidence="2" id="KW-0732">Signal</keyword>
<sequence>MAKHVVWGAFALLLVSGFGMAAPSGNLPMPPEFEKAKDPRDPLAAYPLGQIDKQAAFLHHGKAHRFVTLPNGKEGWVYTIGGEREHMYRGPTGQTQTVRESHPESYGARSFTLEFDDQGRVIDVLYNEKGPHNGLTALQVQREKKGDRPSDQEYPPKR</sequence>
<name>A0A1B4VCT1_9GAMM</name>
<evidence type="ECO:0000313" key="3">
    <source>
        <dbReference type="EMBL" id="BAU49711.1"/>
    </source>
</evidence>
<feature type="region of interest" description="Disordered" evidence="1">
    <location>
        <begin position="130"/>
        <end position="158"/>
    </location>
</feature>
<reference evidence="3 4" key="1">
    <citation type="submission" date="2015-08" db="EMBL/GenBank/DDBJ databases">
        <title>Complete genome sequence of Sulfurifustis variabilis.</title>
        <authorList>
            <person name="Miura A."/>
            <person name="Kojima H."/>
            <person name="Fukui M."/>
        </authorList>
    </citation>
    <scope>NUCLEOTIDE SEQUENCE [LARGE SCALE GENOMIC DNA]</scope>
    <source>
        <strain evidence="4">skN76</strain>
    </source>
</reference>
<evidence type="ECO:0000256" key="1">
    <source>
        <dbReference type="SAM" id="MobiDB-lite"/>
    </source>
</evidence>